<dbReference type="Proteomes" id="UP000054804">
    <property type="component" value="Unassembled WGS sequence"/>
</dbReference>
<dbReference type="OrthoDB" id="9778453at2"/>
<dbReference type="InterPro" id="IPR006674">
    <property type="entry name" value="HD_domain"/>
</dbReference>
<dbReference type="STRING" id="1765722.AT728_23275"/>
<feature type="domain" description="HD" evidence="1">
    <location>
        <begin position="62"/>
        <end position="173"/>
    </location>
</feature>
<keyword evidence="3" id="KW-1185">Reference proteome</keyword>
<gene>
    <name evidence="2" type="ORF">AT728_23275</name>
</gene>
<dbReference type="SUPFAM" id="SSF109604">
    <property type="entry name" value="HD-domain/PDEase-like"/>
    <property type="match status" value="1"/>
</dbReference>
<dbReference type="Pfam" id="PF01966">
    <property type="entry name" value="HD"/>
    <property type="match status" value="1"/>
</dbReference>
<dbReference type="Gene3D" id="1.10.3210.10">
    <property type="entry name" value="Hypothetical protein af1432"/>
    <property type="match status" value="1"/>
</dbReference>
<organism evidence="2 3">
    <name type="scientific">Streptomyces silvensis</name>
    <dbReference type="NCBI Taxonomy" id="1765722"/>
    <lineage>
        <taxon>Bacteria</taxon>
        <taxon>Bacillati</taxon>
        <taxon>Actinomycetota</taxon>
        <taxon>Actinomycetes</taxon>
        <taxon>Kitasatosporales</taxon>
        <taxon>Streptomycetaceae</taxon>
        <taxon>Streptomyces</taxon>
    </lineage>
</organism>
<dbReference type="NCBIfam" id="TIGR00277">
    <property type="entry name" value="HDIG"/>
    <property type="match status" value="1"/>
</dbReference>
<protein>
    <recommendedName>
        <fullName evidence="1">HD domain-containing protein</fullName>
    </recommendedName>
</protein>
<sequence length="201" mass="22339">MKWAEWLPELARISDDGLRDRTVDVLTEAARRGGWADPSIMWYVEETASGAPPAVRTEVRLVDHLRLVAAAAADMAEQCNRVVGSRTVVDHVLVGGLLHDVGLFELFGPKNPTEPAVPVLRQPLLLRHPYTGARLAEEMGLPTEVVHIIATHSVEGEHTKRSKESALVHWADWATYDVMRAALFPHVPQERAFYYYTGVAS</sequence>
<evidence type="ECO:0000313" key="3">
    <source>
        <dbReference type="Proteomes" id="UP000054804"/>
    </source>
</evidence>
<reference evidence="2 3" key="1">
    <citation type="submission" date="2015-12" db="EMBL/GenBank/DDBJ databases">
        <title>Draft genome sequence of Streptomyces silvensis ATCC 53525, a producer of novel hormone antagonists.</title>
        <authorList>
            <person name="Johnston C.W."/>
            <person name="Li Y."/>
            <person name="Magarvey N.A."/>
        </authorList>
    </citation>
    <scope>NUCLEOTIDE SEQUENCE [LARGE SCALE GENOMIC DNA]</scope>
    <source>
        <strain evidence="2 3">ATCC 53525</strain>
    </source>
</reference>
<accession>A0A0W7X266</accession>
<dbReference type="AlphaFoldDB" id="A0A0W7X266"/>
<dbReference type="RefSeq" id="WP_058849105.1">
    <property type="nucleotide sequence ID" value="NZ_LOCL01000036.1"/>
</dbReference>
<evidence type="ECO:0000259" key="1">
    <source>
        <dbReference type="Pfam" id="PF01966"/>
    </source>
</evidence>
<proteinExistence type="predicted"/>
<comment type="caution">
    <text evidence="2">The sequence shown here is derived from an EMBL/GenBank/DDBJ whole genome shotgun (WGS) entry which is preliminary data.</text>
</comment>
<dbReference type="InterPro" id="IPR006675">
    <property type="entry name" value="HDIG_dom"/>
</dbReference>
<name>A0A0W7X266_9ACTN</name>
<evidence type="ECO:0000313" key="2">
    <source>
        <dbReference type="EMBL" id="KUF16834.1"/>
    </source>
</evidence>
<dbReference type="EMBL" id="LOCL01000036">
    <property type="protein sequence ID" value="KUF16834.1"/>
    <property type="molecule type" value="Genomic_DNA"/>
</dbReference>